<feature type="compositionally biased region" description="Low complexity" evidence="4">
    <location>
        <begin position="108"/>
        <end position="119"/>
    </location>
</feature>
<accession>A0A537JBG6</accession>
<dbReference type="GO" id="GO:0044281">
    <property type="term" value="P:small molecule metabolic process"/>
    <property type="evidence" value="ECO:0007669"/>
    <property type="project" value="UniProtKB-ARBA"/>
</dbReference>
<name>A0A537JBG6_9BACT</name>
<keyword evidence="3" id="KW-0460">Magnesium</keyword>
<comment type="caution">
    <text evidence="5">The sequence shown here is derived from an EMBL/GenBank/DDBJ whole genome shotgun (WGS) entry which is preliminary data.</text>
</comment>
<keyword evidence="2 5" id="KW-0378">Hydrolase</keyword>
<dbReference type="Gene3D" id="1.10.150.240">
    <property type="entry name" value="Putative phosphatase, domain 2"/>
    <property type="match status" value="1"/>
</dbReference>
<evidence type="ECO:0000256" key="2">
    <source>
        <dbReference type="ARBA" id="ARBA00022801"/>
    </source>
</evidence>
<dbReference type="NCBIfam" id="TIGR01549">
    <property type="entry name" value="HAD-SF-IA-v1"/>
    <property type="match status" value="1"/>
</dbReference>
<dbReference type="SFLD" id="SFLDG01129">
    <property type="entry name" value="C1.5:_HAD__Beta-PGM__Phosphata"/>
    <property type="match status" value="1"/>
</dbReference>
<feature type="region of interest" description="Disordered" evidence="4">
    <location>
        <begin position="100"/>
        <end position="121"/>
    </location>
</feature>
<dbReference type="GO" id="GO:0016787">
    <property type="term" value="F:hydrolase activity"/>
    <property type="evidence" value="ECO:0007669"/>
    <property type="project" value="UniProtKB-KW"/>
</dbReference>
<dbReference type="InterPro" id="IPR023214">
    <property type="entry name" value="HAD_sf"/>
</dbReference>
<evidence type="ECO:0000256" key="3">
    <source>
        <dbReference type="ARBA" id="ARBA00022842"/>
    </source>
</evidence>
<dbReference type="EMBL" id="VBAO01000192">
    <property type="protein sequence ID" value="TMI80894.1"/>
    <property type="molecule type" value="Genomic_DNA"/>
</dbReference>
<gene>
    <name evidence="5" type="ORF">E6H04_07770</name>
</gene>
<dbReference type="InterPro" id="IPR036412">
    <property type="entry name" value="HAD-like_sf"/>
</dbReference>
<evidence type="ECO:0000256" key="1">
    <source>
        <dbReference type="ARBA" id="ARBA00001946"/>
    </source>
</evidence>
<sequence>MPDLGPAPVTIPEAPPRLVDPRRALFFDLYGTLLDIRTDEDDPWVYATLARSLAYLGAAIGPEELQREYKNRVRSHLERSPEQFPEVDVHVVFQEILSEHTRGRNSSGADGPPGAQPGDDATDARAAAVFFRSLSRRQFAAFTGVHPVLERLRTKYRLGLISDAQWVFTEPELAMADLDRFFPVRVLSSRIGVKKPDLRLFAQAMSALGVAPESCLYVGDNPPRDLVGARNAGMRCVLFRGQNVSYNGLRPDACFDAYADLEAIVDRLLGG</sequence>
<dbReference type="PANTHER" id="PTHR46470">
    <property type="entry name" value="N-ACYLNEURAMINATE-9-PHOSPHATASE"/>
    <property type="match status" value="1"/>
</dbReference>
<proteinExistence type="predicted"/>
<dbReference type="PRINTS" id="PR00413">
    <property type="entry name" value="HADHALOGNASE"/>
</dbReference>
<dbReference type="Proteomes" id="UP000320048">
    <property type="component" value="Unassembled WGS sequence"/>
</dbReference>
<comment type="cofactor">
    <cofactor evidence="1">
        <name>Mg(2+)</name>
        <dbReference type="ChEBI" id="CHEBI:18420"/>
    </cofactor>
</comment>
<organism evidence="5 6">
    <name type="scientific">Candidatus Segetimicrobium genomatis</name>
    <dbReference type="NCBI Taxonomy" id="2569760"/>
    <lineage>
        <taxon>Bacteria</taxon>
        <taxon>Bacillati</taxon>
        <taxon>Candidatus Sysuimicrobiota</taxon>
        <taxon>Candidatus Sysuimicrobiia</taxon>
        <taxon>Candidatus Sysuimicrobiales</taxon>
        <taxon>Candidatus Segetimicrobiaceae</taxon>
        <taxon>Candidatus Segetimicrobium</taxon>
    </lineage>
</organism>
<dbReference type="NCBIfam" id="TIGR01509">
    <property type="entry name" value="HAD-SF-IA-v3"/>
    <property type="match status" value="1"/>
</dbReference>
<dbReference type="InterPro" id="IPR041492">
    <property type="entry name" value="HAD_2"/>
</dbReference>
<evidence type="ECO:0000313" key="5">
    <source>
        <dbReference type="EMBL" id="TMI80894.1"/>
    </source>
</evidence>
<dbReference type="InterPro" id="IPR006439">
    <property type="entry name" value="HAD-SF_hydro_IA"/>
</dbReference>
<dbReference type="Gene3D" id="3.40.50.1000">
    <property type="entry name" value="HAD superfamily/HAD-like"/>
    <property type="match status" value="1"/>
</dbReference>
<reference evidence="5 6" key="1">
    <citation type="journal article" date="2019" name="Nat. Microbiol.">
        <title>Mediterranean grassland soil C-N compound turnover is dependent on rainfall and depth, and is mediated by genomically divergent microorganisms.</title>
        <authorList>
            <person name="Diamond S."/>
            <person name="Andeer P.F."/>
            <person name="Li Z."/>
            <person name="Crits-Christoph A."/>
            <person name="Burstein D."/>
            <person name="Anantharaman K."/>
            <person name="Lane K.R."/>
            <person name="Thomas B.C."/>
            <person name="Pan C."/>
            <person name="Northen T.R."/>
            <person name="Banfield J.F."/>
        </authorList>
    </citation>
    <scope>NUCLEOTIDE SEQUENCE [LARGE SCALE GENOMIC DNA]</scope>
    <source>
        <strain evidence="5">NP_7</strain>
    </source>
</reference>
<dbReference type="SUPFAM" id="SSF56784">
    <property type="entry name" value="HAD-like"/>
    <property type="match status" value="1"/>
</dbReference>
<dbReference type="AlphaFoldDB" id="A0A537JBG6"/>
<evidence type="ECO:0000256" key="4">
    <source>
        <dbReference type="SAM" id="MobiDB-lite"/>
    </source>
</evidence>
<dbReference type="SFLD" id="SFLDS00003">
    <property type="entry name" value="Haloacid_Dehalogenase"/>
    <property type="match status" value="1"/>
</dbReference>
<protein>
    <submittedName>
        <fullName evidence="5">HAD family hydrolase</fullName>
    </submittedName>
</protein>
<evidence type="ECO:0000313" key="6">
    <source>
        <dbReference type="Proteomes" id="UP000320048"/>
    </source>
</evidence>
<dbReference type="Pfam" id="PF13419">
    <property type="entry name" value="HAD_2"/>
    <property type="match status" value="1"/>
</dbReference>
<dbReference type="InterPro" id="IPR051400">
    <property type="entry name" value="HAD-like_hydrolase"/>
</dbReference>
<dbReference type="InterPro" id="IPR023198">
    <property type="entry name" value="PGP-like_dom2"/>
</dbReference>